<dbReference type="RefSeq" id="WP_075399481.1">
    <property type="nucleotide sequence ID" value="NZ_MSDU01000047.1"/>
</dbReference>
<keyword evidence="3" id="KW-1185">Reference proteome</keyword>
<comment type="caution">
    <text evidence="2">The sequence shown here is derived from an EMBL/GenBank/DDBJ whole genome shotgun (WGS) entry which is preliminary data.</text>
</comment>
<protein>
    <submittedName>
        <fullName evidence="2">Uncharacterized protein</fullName>
    </submittedName>
</protein>
<dbReference type="EMBL" id="MSDU01000047">
    <property type="protein sequence ID" value="OLN21467.1"/>
    <property type="molecule type" value="Genomic_DNA"/>
</dbReference>
<evidence type="ECO:0000256" key="1">
    <source>
        <dbReference type="SAM" id="MobiDB-lite"/>
    </source>
</evidence>
<proteinExistence type="predicted"/>
<name>A0A1Q8Q2B8_9BACI</name>
<organism evidence="2 3">
    <name type="scientific">Domibacillus antri</name>
    <dbReference type="NCBI Taxonomy" id="1714264"/>
    <lineage>
        <taxon>Bacteria</taxon>
        <taxon>Bacillati</taxon>
        <taxon>Bacillota</taxon>
        <taxon>Bacilli</taxon>
        <taxon>Bacillales</taxon>
        <taxon>Bacillaceae</taxon>
        <taxon>Domibacillus</taxon>
    </lineage>
</organism>
<dbReference type="Proteomes" id="UP000185568">
    <property type="component" value="Unassembled WGS sequence"/>
</dbReference>
<evidence type="ECO:0000313" key="3">
    <source>
        <dbReference type="Proteomes" id="UP000185568"/>
    </source>
</evidence>
<feature type="compositionally biased region" description="Basic and acidic residues" evidence="1">
    <location>
        <begin position="64"/>
        <end position="80"/>
    </location>
</feature>
<dbReference type="OrthoDB" id="2968857at2"/>
<gene>
    <name evidence="2" type="ORF">BTO30_14790</name>
</gene>
<dbReference type="AlphaFoldDB" id="A0A1Q8Q2B8"/>
<evidence type="ECO:0000313" key="2">
    <source>
        <dbReference type="EMBL" id="OLN21467.1"/>
    </source>
</evidence>
<accession>A0A1Q8Q2B8</accession>
<feature type="region of interest" description="Disordered" evidence="1">
    <location>
        <begin position="1"/>
        <end position="89"/>
    </location>
</feature>
<reference evidence="2 3" key="1">
    <citation type="submission" date="2016-12" db="EMBL/GenBank/DDBJ databases">
        <title>Domibacillus antri genome sequencing.</title>
        <authorList>
            <person name="Verma A."/>
            <person name="Krishnamurthi S."/>
        </authorList>
    </citation>
    <scope>NUCLEOTIDE SEQUENCE [LARGE SCALE GENOMIC DNA]</scope>
    <source>
        <strain evidence="2 3">XD80</strain>
    </source>
</reference>
<feature type="compositionally biased region" description="Basic and acidic residues" evidence="1">
    <location>
        <begin position="45"/>
        <end position="57"/>
    </location>
</feature>
<sequence>MSNNENIKGALIQTKKKNKMPKPEPIQFNQLKDPFKFSPAASSADKTEINEKVENKFESQATKKQPEKIKMDPPNPEEKKTRKSVVGKKNAVKSIKVPAKLHTQISVLGKFMDESKTYAILDQLITHYVSTELSDRQKKQFEYMSEFLNEN</sequence>